<name>A0A074ZW05_OPIVI</name>
<evidence type="ECO:0000313" key="2">
    <source>
        <dbReference type="Proteomes" id="UP000054324"/>
    </source>
</evidence>
<accession>A0A074ZW05</accession>
<dbReference type="EMBL" id="KL596643">
    <property type="protein sequence ID" value="KER31633.1"/>
    <property type="molecule type" value="Genomic_DNA"/>
</dbReference>
<dbReference type="KEGG" id="ovi:T265_02145"/>
<gene>
    <name evidence="1" type="ORF">T265_02145</name>
</gene>
<evidence type="ECO:0000313" key="1">
    <source>
        <dbReference type="EMBL" id="KER31633.1"/>
    </source>
</evidence>
<keyword evidence="2" id="KW-1185">Reference proteome</keyword>
<sequence length="61" mass="6966">MHTDSHNETKPWGKWAIDVLVLMDSLVLRVKPEPKKLRKPVIDTADGAEHHHTDISPFTII</sequence>
<dbReference type="Proteomes" id="UP000054324">
    <property type="component" value="Unassembled WGS sequence"/>
</dbReference>
<reference evidence="1 2" key="1">
    <citation type="submission" date="2013-11" db="EMBL/GenBank/DDBJ databases">
        <title>Opisthorchis viverrini - life in the bile duct.</title>
        <authorList>
            <person name="Young N.D."/>
            <person name="Nagarajan N."/>
            <person name="Lin S.J."/>
            <person name="Korhonen P.K."/>
            <person name="Jex A.R."/>
            <person name="Hall R.S."/>
            <person name="Safavi-Hemami H."/>
            <person name="Kaewkong W."/>
            <person name="Bertrand D."/>
            <person name="Gao S."/>
            <person name="Seet Q."/>
            <person name="Wongkham S."/>
            <person name="Teh B.T."/>
            <person name="Wongkham C."/>
            <person name="Intapan P.M."/>
            <person name="Maleewong W."/>
            <person name="Yang X."/>
            <person name="Hu M."/>
            <person name="Wang Z."/>
            <person name="Hofmann A."/>
            <person name="Sternberg P.W."/>
            <person name="Tan P."/>
            <person name="Wang J."/>
            <person name="Gasser R.B."/>
        </authorList>
    </citation>
    <scope>NUCLEOTIDE SEQUENCE [LARGE SCALE GENOMIC DNA]</scope>
</reference>
<protein>
    <submittedName>
        <fullName evidence="1">Uncharacterized protein</fullName>
    </submittedName>
</protein>
<dbReference type="AlphaFoldDB" id="A0A074ZW05"/>
<dbReference type="GeneID" id="20316333"/>
<organism evidence="1 2">
    <name type="scientific">Opisthorchis viverrini</name>
    <name type="common">Southeast Asian liver fluke</name>
    <dbReference type="NCBI Taxonomy" id="6198"/>
    <lineage>
        <taxon>Eukaryota</taxon>
        <taxon>Metazoa</taxon>
        <taxon>Spiralia</taxon>
        <taxon>Lophotrochozoa</taxon>
        <taxon>Platyhelminthes</taxon>
        <taxon>Trematoda</taxon>
        <taxon>Digenea</taxon>
        <taxon>Opisthorchiida</taxon>
        <taxon>Opisthorchiata</taxon>
        <taxon>Opisthorchiidae</taxon>
        <taxon>Opisthorchis</taxon>
    </lineage>
</organism>
<dbReference type="CTD" id="20316333"/>
<proteinExistence type="predicted"/>
<dbReference type="RefSeq" id="XP_009164583.1">
    <property type="nucleotide sequence ID" value="XM_009166319.1"/>
</dbReference>